<dbReference type="InterPro" id="IPR031488">
    <property type="entry name" value="Zn_ribbon_mio"/>
</dbReference>
<name>A0A1B8GY48_9PEZI</name>
<dbReference type="SUPFAM" id="SSF50978">
    <property type="entry name" value="WD40 repeat-like"/>
    <property type="match status" value="1"/>
</dbReference>
<reference evidence="8" key="2">
    <citation type="journal article" date="2018" name="Nat. Commun.">
        <title>Extreme sensitivity to ultraviolet light in the fungal pathogen causing white-nose syndrome of bats.</title>
        <authorList>
            <person name="Palmer J.M."/>
            <person name="Drees K.P."/>
            <person name="Foster J.T."/>
            <person name="Lindner D.L."/>
        </authorList>
    </citation>
    <scope>NUCLEOTIDE SEQUENCE [LARGE SCALE GENOMIC DNA]</scope>
    <source>
        <strain evidence="8">UAMH 10579</strain>
    </source>
</reference>
<dbReference type="GeneID" id="28834398"/>
<dbReference type="Gene3D" id="2.130.10.10">
    <property type="entry name" value="YVTN repeat-like/Quinoprotein amine dehydrogenase"/>
    <property type="match status" value="1"/>
</dbReference>
<evidence type="ECO:0000256" key="2">
    <source>
        <dbReference type="ARBA" id="ARBA00022574"/>
    </source>
</evidence>
<feature type="compositionally biased region" description="Basic and acidic residues" evidence="4">
    <location>
        <begin position="1007"/>
        <end position="1021"/>
    </location>
</feature>
<dbReference type="GO" id="GO:0005737">
    <property type="term" value="C:cytoplasm"/>
    <property type="evidence" value="ECO:0007669"/>
    <property type="project" value="TreeGrafter"/>
</dbReference>
<feature type="region of interest" description="Disordered" evidence="4">
    <location>
        <begin position="428"/>
        <end position="456"/>
    </location>
</feature>
<dbReference type="FunFam" id="2.130.10.10:FF:001167">
    <property type="entry name" value="Uncharacterized protein"/>
    <property type="match status" value="1"/>
</dbReference>
<feature type="domain" description="MIOS-like alpha-solenoid" evidence="6">
    <location>
        <begin position="520"/>
        <end position="756"/>
    </location>
</feature>
<keyword evidence="2" id="KW-0853">WD repeat</keyword>
<dbReference type="STRING" id="342668.A0A1B8GY48"/>
<organism evidence="7 8">
    <name type="scientific">Pseudogymnoascus verrucosus</name>
    <dbReference type="NCBI Taxonomy" id="342668"/>
    <lineage>
        <taxon>Eukaryota</taxon>
        <taxon>Fungi</taxon>
        <taxon>Dikarya</taxon>
        <taxon>Ascomycota</taxon>
        <taxon>Pezizomycotina</taxon>
        <taxon>Leotiomycetes</taxon>
        <taxon>Thelebolales</taxon>
        <taxon>Thelebolaceae</taxon>
        <taxon>Pseudogymnoascus</taxon>
    </lineage>
</organism>
<evidence type="ECO:0000313" key="8">
    <source>
        <dbReference type="Proteomes" id="UP000091956"/>
    </source>
</evidence>
<dbReference type="RefSeq" id="XP_018134463.1">
    <property type="nucleotide sequence ID" value="XM_018270540.2"/>
</dbReference>
<dbReference type="OrthoDB" id="341486at2759"/>
<proteinExistence type="inferred from homology"/>
<dbReference type="InterPro" id="IPR049092">
    <property type="entry name" value="MIOS_a-sol"/>
</dbReference>
<feature type="region of interest" description="Disordered" evidence="4">
    <location>
        <begin position="1004"/>
        <end position="1030"/>
    </location>
</feature>
<reference evidence="7 8" key="1">
    <citation type="submission" date="2016-03" db="EMBL/GenBank/DDBJ databases">
        <title>Comparative genomics of Pseudogymnoascus destructans, the fungus causing white-nose syndrome of bats.</title>
        <authorList>
            <person name="Palmer J.M."/>
            <person name="Drees K.P."/>
            <person name="Foster J.T."/>
            <person name="Lindner D.L."/>
        </authorList>
    </citation>
    <scope>NUCLEOTIDE SEQUENCE [LARGE SCALE GENOMIC DNA]</scope>
    <source>
        <strain evidence="7 8">UAMH 10579</strain>
    </source>
</reference>
<protein>
    <submittedName>
        <fullName evidence="7">Uncharacterized protein</fullName>
    </submittedName>
</protein>
<dbReference type="InterPro" id="IPR037593">
    <property type="entry name" value="MIOS/Sea4"/>
</dbReference>
<gene>
    <name evidence="7" type="ORF">VE01_01012</name>
</gene>
<evidence type="ECO:0000259" key="5">
    <source>
        <dbReference type="Pfam" id="PF17034"/>
    </source>
</evidence>
<comment type="similarity">
    <text evidence="1">Belongs to the WD repeat mio family.</text>
</comment>
<dbReference type="Proteomes" id="UP000091956">
    <property type="component" value="Unassembled WGS sequence"/>
</dbReference>
<dbReference type="PANTHER" id="PTHR16453:SF9">
    <property type="entry name" value="GATOR COMPLEX PROTEIN MIOS"/>
    <property type="match status" value="1"/>
</dbReference>
<feature type="compositionally biased region" description="Basic and acidic residues" evidence="4">
    <location>
        <begin position="428"/>
        <end position="441"/>
    </location>
</feature>
<evidence type="ECO:0000259" key="6">
    <source>
        <dbReference type="Pfam" id="PF21719"/>
    </source>
</evidence>
<dbReference type="GO" id="GO:1904263">
    <property type="term" value="P:positive regulation of TORC1 signaling"/>
    <property type="evidence" value="ECO:0007669"/>
    <property type="project" value="TreeGrafter"/>
</dbReference>
<feature type="domain" description="GATOR2 complex protein MIO zinc-ribbon like" evidence="5">
    <location>
        <begin position="878"/>
        <end position="998"/>
    </location>
</feature>
<dbReference type="InterPro" id="IPR015943">
    <property type="entry name" value="WD40/YVTN_repeat-like_dom_sf"/>
</dbReference>
<keyword evidence="3" id="KW-0677">Repeat</keyword>
<sequence length="1030" mass="115584">MDRGDGIIRWSPNRTRDEFLSINVNYRILQLHKPTGQVVPEQFDYEDVAKYTDFQGFGTYDWSPSNPGLVALGTKSGEVHLLRVDDGSNDSMILPLKLQRTCQAVAFNTTGLLAVGLDRVRNDQCLHIWDINQRLSNWDPSKKGWQTPPFPADPLHKLEASVAITSTRWFEDQPQTLVVGVKNQSVRIHDLRDPNGAVISFQTRCNNNLAIDHRDPNYFASSSLDSPAVMIWDRRATSRQVASKMYNDTVDSSDVPWGCALKLNRVIDSKYDTNIRSLRYCRDQRGLLAVLSSAGELQLICTEKEYIEPMSENDTEGSPELLEVKRSHDLQYPYFNEDFGYSHDDRIVSFDWVTLGSSYYQPRVITRRSNHKMGVILKPSLSRNLVLDLMDFSSRAKHTSRGTVPKFSDEKEREAVLKPLLESQKRKDIEFGPDGKIKKSEPPLSPTSPGTTSKFDTVLVAPDESSMARSNELSGKGLDGLLSSRILSSRERHEQLFSGKSNDLGSKEAWPDRINSLMIARIKQGYLFNCQRNANILVDDPWLKDVWVWIDGAEGAAAGDGMVSGPLNLAYMGVQSIWNNDLGAKYRSRLVDPTTDAIPSEEDWSAALADINKKAGRGLFKSVPTKRPHHRQMCLAICGWGKTPAELEQDLSDLEAKGQYTVAAAWALFEKNPKRAVESLKRGGKNLLFIGLALSLQVKGNPPLKKEEWDYNMSDLSDMADDPYLRAIYTLISTGDWHAIANESSLPLRDRVGVALHNLDDTELPNWLNRQTAEVVRTGDIEGLVLTGITDSAVSLLSAYIEKFGDYQTATLIIHFAAPLYIDDFRVWQWRADYQDLHNKNRLFVDRCRFDVQSTKKSRDRDGFSVIKPRPRQVTLRCMHCDTAFTNDLDNTGSNASTPKASAASATGDRNPLYNSGVHAGISCPKCGRHLPRCGICLLTLGMPRSDKDRVAVEPYQRLANFMSFCMKCDHAFHADHARGWFKVHNECPIPECHCACNADVGGMGSREGEEDRKSDGTKEEDGSDEEEED</sequence>
<dbReference type="AlphaFoldDB" id="A0A1B8GY48"/>
<dbReference type="Pfam" id="PF21719">
    <property type="entry name" value="MIOS_a-sol"/>
    <property type="match status" value="1"/>
</dbReference>
<evidence type="ECO:0000256" key="3">
    <source>
        <dbReference type="ARBA" id="ARBA00022737"/>
    </source>
</evidence>
<accession>A0A1B8GY48</accession>
<dbReference type="InterPro" id="IPR036322">
    <property type="entry name" value="WD40_repeat_dom_sf"/>
</dbReference>
<dbReference type="EMBL" id="KV460208">
    <property type="protein sequence ID" value="OBU00731.1"/>
    <property type="molecule type" value="Genomic_DNA"/>
</dbReference>
<evidence type="ECO:0000256" key="4">
    <source>
        <dbReference type="SAM" id="MobiDB-lite"/>
    </source>
</evidence>
<keyword evidence="8" id="KW-1185">Reference proteome</keyword>
<dbReference type="Pfam" id="PF17034">
    <property type="entry name" value="zinc_ribbon_16"/>
    <property type="match status" value="1"/>
</dbReference>
<evidence type="ECO:0000313" key="7">
    <source>
        <dbReference type="EMBL" id="OBU00731.1"/>
    </source>
</evidence>
<dbReference type="PANTHER" id="PTHR16453">
    <property type="entry name" value="WD40 DOMAIN-CONTAINING PROTEIN MIO FAMILY MEMBER"/>
    <property type="match status" value="1"/>
</dbReference>
<evidence type="ECO:0000256" key="1">
    <source>
        <dbReference type="ARBA" id="ARBA00009713"/>
    </source>
</evidence>